<dbReference type="SUPFAM" id="SSF47384">
    <property type="entry name" value="Homodimeric domain of signal transducing histidine kinase"/>
    <property type="match status" value="1"/>
</dbReference>
<accession>A0A1H7HIV1</accession>
<dbReference type="Proteomes" id="UP000182719">
    <property type="component" value="Unassembled WGS sequence"/>
</dbReference>
<feature type="domain" description="PAC" evidence="8">
    <location>
        <begin position="185"/>
        <end position="236"/>
    </location>
</feature>
<evidence type="ECO:0000313" key="9">
    <source>
        <dbReference type="EMBL" id="SEK48165.1"/>
    </source>
</evidence>
<comment type="catalytic activity">
    <reaction evidence="1">
        <text>ATP + protein L-histidine = ADP + protein N-phospho-L-histidine.</text>
        <dbReference type="EC" id="2.7.13.3"/>
    </reaction>
</comment>
<dbReference type="CDD" id="cd00156">
    <property type="entry name" value="REC"/>
    <property type="match status" value="1"/>
</dbReference>
<evidence type="ECO:0000259" key="5">
    <source>
        <dbReference type="PROSITE" id="PS50109"/>
    </source>
</evidence>
<feature type="domain" description="PAS" evidence="7">
    <location>
        <begin position="1"/>
        <end position="50"/>
    </location>
</feature>
<feature type="modified residue" description="4-aspartylphosphate" evidence="4">
    <location>
        <position position="672"/>
    </location>
</feature>
<reference evidence="10" key="1">
    <citation type="submission" date="2016-10" db="EMBL/GenBank/DDBJ databases">
        <authorList>
            <person name="Varghese N."/>
            <person name="Submissions S."/>
        </authorList>
    </citation>
    <scope>NUCLEOTIDE SEQUENCE [LARGE SCALE GENOMIC DNA]</scope>
    <source>
        <strain evidence="10">DSM 17044</strain>
    </source>
</reference>
<dbReference type="InterPro" id="IPR036890">
    <property type="entry name" value="HATPase_C_sf"/>
</dbReference>
<dbReference type="SMART" id="SM00086">
    <property type="entry name" value="PAC"/>
    <property type="match status" value="3"/>
</dbReference>
<dbReference type="Pfam" id="PF02518">
    <property type="entry name" value="HATPase_c"/>
    <property type="match status" value="1"/>
</dbReference>
<dbReference type="EC" id="2.7.13.3" evidence="2"/>
<dbReference type="AlphaFoldDB" id="A0A1H7HIV1"/>
<dbReference type="SUPFAM" id="SSF52172">
    <property type="entry name" value="CheY-like"/>
    <property type="match status" value="1"/>
</dbReference>
<dbReference type="CDD" id="cd00082">
    <property type="entry name" value="HisKA"/>
    <property type="match status" value="1"/>
</dbReference>
<dbReference type="PANTHER" id="PTHR43065:SF50">
    <property type="entry name" value="HISTIDINE KINASE"/>
    <property type="match status" value="1"/>
</dbReference>
<dbReference type="InterPro" id="IPR036097">
    <property type="entry name" value="HisK_dim/P_sf"/>
</dbReference>
<dbReference type="Gene3D" id="1.10.287.130">
    <property type="match status" value="1"/>
</dbReference>
<feature type="domain" description="PAS" evidence="7">
    <location>
        <begin position="237"/>
        <end position="307"/>
    </location>
</feature>
<gene>
    <name evidence="9" type="ORF">SAMN05444354_101681</name>
</gene>
<dbReference type="Pfam" id="PF08447">
    <property type="entry name" value="PAS_3"/>
    <property type="match status" value="1"/>
</dbReference>
<dbReference type="PROSITE" id="PS50109">
    <property type="entry name" value="HIS_KIN"/>
    <property type="match status" value="1"/>
</dbReference>
<dbReference type="Pfam" id="PF13426">
    <property type="entry name" value="PAS_9"/>
    <property type="match status" value="1"/>
</dbReference>
<dbReference type="SMART" id="SM00091">
    <property type="entry name" value="PAS"/>
    <property type="match status" value="2"/>
</dbReference>
<protein>
    <recommendedName>
        <fullName evidence="2">histidine kinase</fullName>
        <ecNumber evidence="2">2.7.13.3</ecNumber>
    </recommendedName>
</protein>
<dbReference type="InterPro" id="IPR011006">
    <property type="entry name" value="CheY-like_superfamily"/>
</dbReference>
<feature type="domain" description="PAC" evidence="8">
    <location>
        <begin position="311"/>
        <end position="361"/>
    </location>
</feature>
<dbReference type="EMBL" id="FOAP01000001">
    <property type="protein sequence ID" value="SEK48165.1"/>
    <property type="molecule type" value="Genomic_DNA"/>
</dbReference>
<dbReference type="InterPro" id="IPR003594">
    <property type="entry name" value="HATPase_dom"/>
</dbReference>
<evidence type="ECO:0000256" key="2">
    <source>
        <dbReference type="ARBA" id="ARBA00012438"/>
    </source>
</evidence>
<dbReference type="InterPro" id="IPR003661">
    <property type="entry name" value="HisK_dim/P_dom"/>
</dbReference>
<dbReference type="SMART" id="SM00388">
    <property type="entry name" value="HisKA"/>
    <property type="match status" value="1"/>
</dbReference>
<dbReference type="SMART" id="SM00387">
    <property type="entry name" value="HATPase_c"/>
    <property type="match status" value="1"/>
</dbReference>
<evidence type="ECO:0000256" key="4">
    <source>
        <dbReference type="PROSITE-ProRule" id="PRU00169"/>
    </source>
</evidence>
<dbReference type="InterPro" id="IPR001610">
    <property type="entry name" value="PAC"/>
</dbReference>
<dbReference type="SUPFAM" id="SSF55874">
    <property type="entry name" value="ATPase domain of HSP90 chaperone/DNA topoisomerase II/histidine kinase"/>
    <property type="match status" value="1"/>
</dbReference>
<dbReference type="Pfam" id="PF00072">
    <property type="entry name" value="Response_reg"/>
    <property type="match status" value="1"/>
</dbReference>
<feature type="domain" description="Response regulatory" evidence="6">
    <location>
        <begin position="623"/>
        <end position="739"/>
    </location>
</feature>
<evidence type="ECO:0000313" key="10">
    <source>
        <dbReference type="Proteomes" id="UP000182719"/>
    </source>
</evidence>
<dbReference type="SUPFAM" id="SSF55785">
    <property type="entry name" value="PYP-like sensor domain (PAS domain)"/>
    <property type="match status" value="3"/>
</dbReference>
<dbReference type="Pfam" id="PF00512">
    <property type="entry name" value="HisKA"/>
    <property type="match status" value="1"/>
</dbReference>
<dbReference type="InterPro" id="IPR013655">
    <property type="entry name" value="PAS_fold_3"/>
</dbReference>
<dbReference type="PROSITE" id="PS50113">
    <property type="entry name" value="PAC"/>
    <property type="match status" value="2"/>
</dbReference>
<dbReference type="InterPro" id="IPR005467">
    <property type="entry name" value="His_kinase_dom"/>
</dbReference>
<dbReference type="PRINTS" id="PR00344">
    <property type="entry name" value="BCTRLSENSOR"/>
</dbReference>
<dbReference type="SMART" id="SM00448">
    <property type="entry name" value="REC"/>
    <property type="match status" value="1"/>
</dbReference>
<dbReference type="InterPro" id="IPR000014">
    <property type="entry name" value="PAS"/>
</dbReference>
<dbReference type="NCBIfam" id="TIGR00229">
    <property type="entry name" value="sensory_box"/>
    <property type="match status" value="1"/>
</dbReference>
<proteinExistence type="predicted"/>
<organism evidence="9 10">
    <name type="scientific">Stigmatella aurantiaca</name>
    <dbReference type="NCBI Taxonomy" id="41"/>
    <lineage>
        <taxon>Bacteria</taxon>
        <taxon>Pseudomonadati</taxon>
        <taxon>Myxococcota</taxon>
        <taxon>Myxococcia</taxon>
        <taxon>Myxococcales</taxon>
        <taxon>Cystobacterineae</taxon>
        <taxon>Archangiaceae</taxon>
        <taxon>Stigmatella</taxon>
    </lineage>
</organism>
<keyword evidence="3 4" id="KW-0597">Phosphoprotein</keyword>
<dbReference type="PANTHER" id="PTHR43065">
    <property type="entry name" value="SENSOR HISTIDINE KINASE"/>
    <property type="match status" value="1"/>
</dbReference>
<evidence type="ECO:0000256" key="3">
    <source>
        <dbReference type="ARBA" id="ARBA00022553"/>
    </source>
</evidence>
<dbReference type="Gene3D" id="3.40.50.2300">
    <property type="match status" value="1"/>
</dbReference>
<dbReference type="Gene3D" id="3.30.450.20">
    <property type="entry name" value="PAS domain"/>
    <property type="match status" value="3"/>
</dbReference>
<dbReference type="InterPro" id="IPR004358">
    <property type="entry name" value="Sig_transdc_His_kin-like_C"/>
</dbReference>
<dbReference type="GO" id="GO:0000155">
    <property type="term" value="F:phosphorelay sensor kinase activity"/>
    <property type="evidence" value="ECO:0007669"/>
    <property type="project" value="InterPro"/>
</dbReference>
<evidence type="ECO:0000259" key="7">
    <source>
        <dbReference type="PROSITE" id="PS50112"/>
    </source>
</evidence>
<evidence type="ECO:0000259" key="8">
    <source>
        <dbReference type="PROSITE" id="PS50113"/>
    </source>
</evidence>
<dbReference type="InterPro" id="IPR000700">
    <property type="entry name" value="PAS-assoc_C"/>
</dbReference>
<dbReference type="PROSITE" id="PS50110">
    <property type="entry name" value="RESPONSE_REGULATORY"/>
    <property type="match status" value="1"/>
</dbReference>
<dbReference type="InterPro" id="IPR035965">
    <property type="entry name" value="PAS-like_dom_sf"/>
</dbReference>
<dbReference type="Pfam" id="PF13188">
    <property type="entry name" value="PAS_8"/>
    <property type="match status" value="1"/>
</dbReference>
<dbReference type="PROSITE" id="PS50112">
    <property type="entry name" value="PAS"/>
    <property type="match status" value="2"/>
</dbReference>
<keyword evidence="10" id="KW-1185">Reference proteome</keyword>
<sequence>MLAVLHPDGRILQANAAWTGVVGWTPGALKAGSYQRFAHPEDLPAVEAQLGGLSGAQGAVSLCFRWRCQDGAWVRLSWSVVSSGDEEGLLFCTVKPPAATVSKEEVGSWSFSDNLPFGLYLMESHSERILYANHRFCQLAGIEKVEALIRQGSLSHAQLLEHHLPAPIAEAFFQARAGTYTPPPVALEEREVRLPNGRLLRRLSTPMATAGGELSYALYLFEDITERRRTEDALQRSELNFQKLIEGMPDGIFVHRDRRFIYVNNALRRALGYEHAKELLGKPIWSIVHPDDLGTVRDRVHSVANRREIAPLHEIRYLRRDGSWYDAESTGMPIEFDGKEAVVVIARDITERKRMQAQLLQTDRMALVGTLAAGVGHEINNPLSYVLANLNLALEGLRGFTHTCGCALEPGQAANLQELEELLVEAQEGANRVRNIVRDLKSFSRQDAERRTEVNIQESIDFSIKMAAAELRHRAHLIRKYEPVPPVHADTSRLGQVFLNLLMNAAQAIPEGSSARNHITVWVRPGPPGQVAVDVSDTGAGISPEVRDRIFDPFFTTKPAGVGTGLGLSICHGIIRSLGGDISVRSELGKGTTFTLLLPEASGACAPTLPPPLPARRAGHSGRILVIDDEPSVGRSLSRLIGSQHQVTVVESGREGIAKLSSSESFDVILCDLMMPDITGMEVYEQICEAKPELAGRFIFITGGSFTPRSRQFLEAVPEQWIEKPFDAQQLHLFIEKALSGHYA</sequence>
<name>A0A1H7HIV1_STIAU</name>
<evidence type="ECO:0000256" key="1">
    <source>
        <dbReference type="ARBA" id="ARBA00000085"/>
    </source>
</evidence>
<dbReference type="CDD" id="cd00130">
    <property type="entry name" value="PAS"/>
    <property type="match status" value="2"/>
</dbReference>
<dbReference type="Gene3D" id="3.30.565.10">
    <property type="entry name" value="Histidine kinase-like ATPase, C-terminal domain"/>
    <property type="match status" value="1"/>
</dbReference>
<dbReference type="InterPro" id="IPR001789">
    <property type="entry name" value="Sig_transdc_resp-reg_receiver"/>
</dbReference>
<evidence type="ECO:0000259" key="6">
    <source>
        <dbReference type="PROSITE" id="PS50110"/>
    </source>
</evidence>
<feature type="domain" description="Histidine kinase" evidence="5">
    <location>
        <begin position="374"/>
        <end position="602"/>
    </location>
</feature>